<keyword evidence="4 8" id="KW-0547">Nucleotide-binding</keyword>
<keyword evidence="7 8" id="KW-0457">Lysine biosynthesis</keyword>
<evidence type="ECO:0000256" key="1">
    <source>
        <dbReference type="ARBA" id="ARBA00022490"/>
    </source>
</evidence>
<feature type="site" description="Transition state stabilizer" evidence="8">
    <location>
        <position position="21"/>
    </location>
</feature>
<evidence type="ECO:0000259" key="9">
    <source>
        <dbReference type="Pfam" id="PF00696"/>
    </source>
</evidence>
<dbReference type="PRINTS" id="PR00474">
    <property type="entry name" value="GLU5KINASE"/>
</dbReference>
<dbReference type="NCBIfam" id="NF010659">
    <property type="entry name" value="PRK14058.1-1"/>
    <property type="match status" value="1"/>
</dbReference>
<dbReference type="Gene3D" id="3.40.1160.10">
    <property type="entry name" value="Acetylglutamate kinase-like"/>
    <property type="match status" value="1"/>
</dbReference>
<dbReference type="EMBL" id="BNAJ01000001">
    <property type="protein sequence ID" value="GHF28138.1"/>
    <property type="molecule type" value="Genomic_DNA"/>
</dbReference>
<dbReference type="InterPro" id="IPR037529">
    <property type="entry name" value="LysZ"/>
</dbReference>
<sequence length="283" mass="29691">MQCNSVFDLPCDTFIRMIVVKVGGSAGIDYDAVCADIAARWAAGEKLILVHGGSGETNRIAEALGHPPKFVTSPSGYTSRFTDRETLEIFEMVYCGKMNKGIVERLQRLGVNAVGLSGLDGRIFEGRHKDSVRAVENGKVKVLRGDHTGTVEKVNTGLIELLLGAGYLPVLTPPASSYEGVAINVDGDRAAAALAVALKADALLLLSNVPGLLRAYPDEASLIPTIPAGDVESYLEFAQDRMKKKVLGAAEAVQGGVRRVIFGDARAGQPVSAALGGAGTVVS</sequence>
<feature type="domain" description="Aspartate/glutamate/uridylate kinase" evidence="9">
    <location>
        <begin position="17"/>
        <end position="262"/>
    </location>
</feature>
<comment type="caution">
    <text evidence="10">The sequence shown here is derived from an EMBL/GenBank/DDBJ whole genome shotgun (WGS) entry which is preliminary data.</text>
</comment>
<organism evidence="10 11">
    <name type="scientific">Deinococcus metalli</name>
    <dbReference type="NCBI Taxonomy" id="1141878"/>
    <lineage>
        <taxon>Bacteria</taxon>
        <taxon>Thermotogati</taxon>
        <taxon>Deinococcota</taxon>
        <taxon>Deinococci</taxon>
        <taxon>Deinococcales</taxon>
        <taxon>Deinococcaceae</taxon>
        <taxon>Deinococcus</taxon>
    </lineage>
</organism>
<comment type="caution">
    <text evidence="8">Lacks conserved residue(s) required for the propagation of feature annotation.</text>
</comment>
<dbReference type="InterPro" id="IPR004662">
    <property type="entry name" value="AcgluKinase_fam"/>
</dbReference>
<keyword evidence="1 8" id="KW-0963">Cytoplasm</keyword>
<evidence type="ECO:0000313" key="11">
    <source>
        <dbReference type="Proteomes" id="UP000619376"/>
    </source>
</evidence>
<comment type="catalytic activity">
    <reaction evidence="8">
        <text>[amino-group carrier protein]-C-terminal-N-(1,4-dicarboxybutan-1-yl)-L-glutamine + ATP = [amino-group carrier protein]-C-terminal-N-(1-carboxy-5-phosphooxy-5-oxopentan-1-yl)-L-glutamine + ADP</text>
        <dbReference type="Rhea" id="RHEA:41944"/>
        <dbReference type="Rhea" id="RHEA-COMP:9694"/>
        <dbReference type="Rhea" id="RHEA-COMP:9712"/>
        <dbReference type="ChEBI" id="CHEBI:30616"/>
        <dbReference type="ChEBI" id="CHEBI:78499"/>
        <dbReference type="ChEBI" id="CHEBI:78503"/>
        <dbReference type="ChEBI" id="CHEBI:456216"/>
        <dbReference type="EC" id="2.7.2.17"/>
    </reaction>
</comment>
<keyword evidence="3 8" id="KW-0808">Transferase</keyword>
<gene>
    <name evidence="8" type="primary">lysZ</name>
    <name evidence="10" type="ORF">GCM10017781_00060</name>
</gene>
<dbReference type="NCBIfam" id="NF010661">
    <property type="entry name" value="PRK14058.1-3"/>
    <property type="match status" value="1"/>
</dbReference>
<dbReference type="PANTHER" id="PTHR23342:SF20">
    <property type="entry name" value="[LYSW]-AMINOADIPATE KINASE"/>
    <property type="match status" value="1"/>
</dbReference>
<dbReference type="InterPro" id="IPR036393">
    <property type="entry name" value="AceGlu_kinase-like_sf"/>
</dbReference>
<dbReference type="HAMAP" id="MF_02082">
    <property type="entry name" value="LysZ"/>
    <property type="match status" value="1"/>
</dbReference>
<evidence type="ECO:0000256" key="3">
    <source>
        <dbReference type="ARBA" id="ARBA00022679"/>
    </source>
</evidence>
<comment type="subcellular location">
    <subcellularLocation>
        <location evidence="8">Cytoplasm</location>
    </subcellularLocation>
</comment>
<dbReference type="CDD" id="cd04251">
    <property type="entry name" value="AAK_NAGK-UC"/>
    <property type="match status" value="1"/>
</dbReference>
<comment type="pathway">
    <text evidence="8">Amino-acid biosynthesis; L-lysine biosynthesis via AAA pathway; L-lysine from L-alpha-aminoadipate (Thermus route): step 2/5.</text>
</comment>
<feature type="binding site" evidence="8">
    <location>
        <position position="184"/>
    </location>
    <ligand>
        <name>substrate</name>
    </ligand>
</feature>
<evidence type="ECO:0000256" key="6">
    <source>
        <dbReference type="ARBA" id="ARBA00022840"/>
    </source>
</evidence>
<name>A0ABQ3JGF8_9DEIO</name>
<dbReference type="PIRSF" id="PIRSF000728">
    <property type="entry name" value="NAGK"/>
    <property type="match status" value="1"/>
</dbReference>
<evidence type="ECO:0000313" key="10">
    <source>
        <dbReference type="EMBL" id="GHF28138.1"/>
    </source>
</evidence>
<accession>A0ABQ3JGF8</accession>
<dbReference type="SUPFAM" id="SSF53633">
    <property type="entry name" value="Carbamate kinase-like"/>
    <property type="match status" value="1"/>
</dbReference>
<keyword evidence="2 8" id="KW-0028">Amino-acid biosynthesis</keyword>
<keyword evidence="6 8" id="KW-0067">ATP-binding</keyword>
<dbReference type="Pfam" id="PF00696">
    <property type="entry name" value="AA_kinase"/>
    <property type="match status" value="1"/>
</dbReference>
<evidence type="ECO:0000256" key="7">
    <source>
        <dbReference type="ARBA" id="ARBA00023154"/>
    </source>
</evidence>
<evidence type="ECO:0000256" key="8">
    <source>
        <dbReference type="HAMAP-Rule" id="MF_02082"/>
    </source>
</evidence>
<evidence type="ECO:0000256" key="5">
    <source>
        <dbReference type="ARBA" id="ARBA00022777"/>
    </source>
</evidence>
<proteinExistence type="inferred from homology"/>
<dbReference type="EC" id="2.7.2.17" evidence="8"/>
<evidence type="ECO:0000256" key="2">
    <source>
        <dbReference type="ARBA" id="ARBA00022605"/>
    </source>
</evidence>
<comment type="function">
    <text evidence="8">Catalyzes the phosphorylation of LysW-gamma-alpha-aminoadipate.</text>
</comment>
<dbReference type="InterPro" id="IPR001048">
    <property type="entry name" value="Asp/Glu/Uridylate_kinase"/>
</dbReference>
<dbReference type="NCBIfam" id="TIGR00761">
    <property type="entry name" value="argB"/>
    <property type="match status" value="1"/>
</dbReference>
<dbReference type="PANTHER" id="PTHR23342">
    <property type="entry name" value="N-ACETYLGLUTAMATE SYNTHASE"/>
    <property type="match status" value="1"/>
</dbReference>
<keyword evidence="11" id="KW-1185">Reference proteome</keyword>
<feature type="binding site" evidence="8">
    <location>
        <position position="80"/>
    </location>
    <ligand>
        <name>substrate</name>
    </ligand>
</feature>
<reference evidence="11" key="1">
    <citation type="journal article" date="2019" name="Int. J. Syst. Evol. Microbiol.">
        <title>The Global Catalogue of Microorganisms (GCM) 10K type strain sequencing project: providing services to taxonomists for standard genome sequencing and annotation.</title>
        <authorList>
            <consortium name="The Broad Institute Genomics Platform"/>
            <consortium name="The Broad Institute Genome Sequencing Center for Infectious Disease"/>
            <person name="Wu L."/>
            <person name="Ma J."/>
        </authorList>
    </citation>
    <scope>NUCLEOTIDE SEQUENCE [LARGE SCALE GENOMIC DNA]</scope>
    <source>
        <strain evidence="11">CGMCC 1.18437</strain>
    </source>
</reference>
<protein>
    <recommendedName>
        <fullName evidence="8">[LysW]-aminoadipate kinase</fullName>
        <ecNumber evidence="8">2.7.2.17</ecNumber>
    </recommendedName>
</protein>
<evidence type="ECO:0000256" key="4">
    <source>
        <dbReference type="ARBA" id="ARBA00022741"/>
    </source>
</evidence>
<keyword evidence="5 8" id="KW-0418">Kinase</keyword>
<dbReference type="InterPro" id="IPR001057">
    <property type="entry name" value="Glu/AcGlu_kinase"/>
</dbReference>
<comment type="similarity">
    <text evidence="8">Belongs to the acetylglutamate kinase family. LysZ subfamily.</text>
</comment>
<dbReference type="Proteomes" id="UP000619376">
    <property type="component" value="Unassembled WGS sequence"/>
</dbReference>
<feature type="site" description="Transition state stabilizer" evidence="8">
    <location>
        <position position="245"/>
    </location>
</feature>